<keyword evidence="1" id="KW-0805">Transcription regulation</keyword>
<evidence type="ECO:0000256" key="1">
    <source>
        <dbReference type="ARBA" id="ARBA00023015"/>
    </source>
</evidence>
<dbReference type="PROSITE" id="PS00041">
    <property type="entry name" value="HTH_ARAC_FAMILY_1"/>
    <property type="match status" value="1"/>
</dbReference>
<name>A0ABX0F1F7_9BACL</name>
<evidence type="ECO:0000313" key="6">
    <source>
        <dbReference type="EMBL" id="NGZ74345.1"/>
    </source>
</evidence>
<evidence type="ECO:0000256" key="2">
    <source>
        <dbReference type="ARBA" id="ARBA00023125"/>
    </source>
</evidence>
<dbReference type="PANTHER" id="PTHR46796:SF6">
    <property type="entry name" value="ARAC SUBFAMILY"/>
    <property type="match status" value="1"/>
</dbReference>
<evidence type="ECO:0000313" key="7">
    <source>
        <dbReference type="Proteomes" id="UP000800303"/>
    </source>
</evidence>
<dbReference type="Pfam" id="PF01497">
    <property type="entry name" value="Peripla_BP_2"/>
    <property type="match status" value="1"/>
</dbReference>
<keyword evidence="2" id="KW-0238">DNA-binding</keyword>
<evidence type="ECO:0000259" key="5">
    <source>
        <dbReference type="PROSITE" id="PS50983"/>
    </source>
</evidence>
<evidence type="ECO:0000256" key="3">
    <source>
        <dbReference type="ARBA" id="ARBA00023163"/>
    </source>
</evidence>
<dbReference type="RefSeq" id="WP_166272472.1">
    <property type="nucleotide sequence ID" value="NZ_JAAFGS010000001.1"/>
</dbReference>
<dbReference type="EMBL" id="JAAFGS010000001">
    <property type="protein sequence ID" value="NGZ74345.1"/>
    <property type="molecule type" value="Genomic_DNA"/>
</dbReference>
<comment type="caution">
    <text evidence="6">The sequence shown here is derived from an EMBL/GenBank/DDBJ whole genome shotgun (WGS) entry which is preliminary data.</text>
</comment>
<dbReference type="PROSITE" id="PS50983">
    <property type="entry name" value="FE_B12_PBP"/>
    <property type="match status" value="1"/>
</dbReference>
<dbReference type="Gene3D" id="1.10.10.60">
    <property type="entry name" value="Homeodomain-like"/>
    <property type="match status" value="2"/>
</dbReference>
<dbReference type="InterPro" id="IPR009057">
    <property type="entry name" value="Homeodomain-like_sf"/>
</dbReference>
<dbReference type="SMART" id="SM00342">
    <property type="entry name" value="HTH_ARAC"/>
    <property type="match status" value="1"/>
</dbReference>
<feature type="domain" description="Fe/B12 periplasmic-binding" evidence="5">
    <location>
        <begin position="287"/>
        <end position="545"/>
    </location>
</feature>
<dbReference type="SUPFAM" id="SSF53807">
    <property type="entry name" value="Helical backbone' metal receptor"/>
    <property type="match status" value="1"/>
</dbReference>
<keyword evidence="7" id="KW-1185">Reference proteome</keyword>
<evidence type="ECO:0000259" key="4">
    <source>
        <dbReference type="PROSITE" id="PS01124"/>
    </source>
</evidence>
<dbReference type="InterPro" id="IPR018062">
    <property type="entry name" value="HTH_AraC-typ_CS"/>
</dbReference>
<dbReference type="InterPro" id="IPR050204">
    <property type="entry name" value="AraC_XylS_family_regulators"/>
</dbReference>
<dbReference type="SUPFAM" id="SSF46689">
    <property type="entry name" value="Homeodomain-like"/>
    <property type="match status" value="2"/>
</dbReference>
<dbReference type="InterPro" id="IPR018060">
    <property type="entry name" value="HTH_AraC"/>
</dbReference>
<gene>
    <name evidence="6" type="ORF">GYN08_03375</name>
</gene>
<dbReference type="PANTHER" id="PTHR46796">
    <property type="entry name" value="HTH-TYPE TRANSCRIPTIONAL ACTIVATOR RHAS-RELATED"/>
    <property type="match status" value="1"/>
</dbReference>
<feature type="domain" description="HTH araC/xylS-type" evidence="4">
    <location>
        <begin position="185"/>
        <end position="283"/>
    </location>
</feature>
<protein>
    <submittedName>
        <fullName evidence="6">AraC family transcriptional regulator</fullName>
    </submittedName>
</protein>
<keyword evidence="3" id="KW-0804">Transcription</keyword>
<dbReference type="PROSITE" id="PS01124">
    <property type="entry name" value="HTH_ARAC_FAMILY_2"/>
    <property type="match status" value="1"/>
</dbReference>
<accession>A0ABX0F1F7</accession>
<dbReference type="Proteomes" id="UP000800303">
    <property type="component" value="Unassembled WGS sequence"/>
</dbReference>
<dbReference type="Gene3D" id="3.40.50.1980">
    <property type="entry name" value="Nitrogenase molybdenum iron protein domain"/>
    <property type="match status" value="2"/>
</dbReference>
<reference evidence="6 7" key="1">
    <citation type="submission" date="2020-01" db="EMBL/GenBank/DDBJ databases">
        <title>Polyphasic characterisation and genomic insights into a novel alkali tolerant bacterium VR-M41.</title>
        <authorList>
            <person name="Vemuluri V.R."/>
        </authorList>
    </citation>
    <scope>NUCLEOTIDE SEQUENCE [LARGE SCALE GENOMIC DNA]</scope>
    <source>
        <strain evidence="6 7">VR-M41</strain>
    </source>
</reference>
<dbReference type="Pfam" id="PF12833">
    <property type="entry name" value="HTH_18"/>
    <property type="match status" value="1"/>
</dbReference>
<organism evidence="6 7">
    <name type="scientific">Saccharibacillus alkalitolerans</name>
    <dbReference type="NCBI Taxonomy" id="2705290"/>
    <lineage>
        <taxon>Bacteria</taxon>
        <taxon>Bacillati</taxon>
        <taxon>Bacillota</taxon>
        <taxon>Bacilli</taxon>
        <taxon>Bacillales</taxon>
        <taxon>Paenibacillaceae</taxon>
        <taxon>Saccharibacillus</taxon>
    </lineage>
</organism>
<proteinExistence type="predicted"/>
<dbReference type="InterPro" id="IPR002491">
    <property type="entry name" value="ABC_transptr_periplasmic_BD"/>
</dbReference>
<sequence length="545" mass="61290">MVRELESPQKRPHSRMPQEDLIFRLNGIERVECGMHKGMPHRHASSYIWIAAVEGEGTISDESGEAVLRSGGLRLVAPKRTFGIEAGGERGFGAFLISFDIFREEQDEPGRLRAVSEETAMSGGEADEIYLPGGRLEALCESIWRRWKNSASAERLKARAEFLELVGEWAAVSASPVYDSHRLMQRTKSFIDEHYREPLKIDRLAGMAGLSRSYYADQFKKRYGKSVVEYMTDLRIRRAKRLMANSGLKLREVAQQVGYGDEFYFSRRFKQETGVAPSAYIKSRSRRIAAYCASSAGYLLALGIVPYAAPLHLKWTSYYYNRYAADIPVHLNGYKLDADRQGNLDRLEQSRPERIVCGADVSAEEKERLERIADVFYIRPEADWRTALRETAAALGEREEAERWLESYAEAAATIGASIGSRHPDERTLLLRFRSGDFYSAAASSAAGVLRDDLGIRLIGPPAKDGEEQALSLAALEADRADRILLLVCQEGETLPGWEAVRRSPEWAELPAVRSGRLHLLPSDPWRECSPSAHKRVLLEAARIF</sequence>